<keyword evidence="3" id="KW-1185">Reference proteome</keyword>
<organism evidence="2 3">
    <name type="scientific">Kingdonia uniflora</name>
    <dbReference type="NCBI Taxonomy" id="39325"/>
    <lineage>
        <taxon>Eukaryota</taxon>
        <taxon>Viridiplantae</taxon>
        <taxon>Streptophyta</taxon>
        <taxon>Embryophyta</taxon>
        <taxon>Tracheophyta</taxon>
        <taxon>Spermatophyta</taxon>
        <taxon>Magnoliopsida</taxon>
        <taxon>Ranunculales</taxon>
        <taxon>Circaeasteraceae</taxon>
        <taxon>Kingdonia</taxon>
    </lineage>
</organism>
<dbReference type="EMBL" id="JACGCM010000972">
    <property type="protein sequence ID" value="KAF6163592.1"/>
    <property type="molecule type" value="Genomic_DNA"/>
</dbReference>
<dbReference type="OrthoDB" id="1921102at2759"/>
<evidence type="ECO:0000313" key="2">
    <source>
        <dbReference type="EMBL" id="KAF6163592.1"/>
    </source>
</evidence>
<keyword evidence="1" id="KW-0812">Transmembrane</keyword>
<dbReference type="PANTHER" id="PTHR34658">
    <property type="entry name" value="OS01G0151800 PROTEIN"/>
    <property type="match status" value="1"/>
</dbReference>
<dbReference type="AlphaFoldDB" id="A0A7J7N994"/>
<name>A0A7J7N994_9MAGN</name>
<evidence type="ECO:0000313" key="3">
    <source>
        <dbReference type="Proteomes" id="UP000541444"/>
    </source>
</evidence>
<accession>A0A7J7N994</accession>
<keyword evidence="1" id="KW-1133">Transmembrane helix</keyword>
<protein>
    <submittedName>
        <fullName evidence="2">Uncharacterized protein</fullName>
    </submittedName>
</protein>
<evidence type="ECO:0000256" key="1">
    <source>
        <dbReference type="SAM" id="Phobius"/>
    </source>
</evidence>
<gene>
    <name evidence="2" type="ORF">GIB67_022157</name>
</gene>
<keyword evidence="1" id="KW-0472">Membrane</keyword>
<feature type="transmembrane region" description="Helical" evidence="1">
    <location>
        <begin position="15"/>
        <end position="35"/>
    </location>
</feature>
<reference evidence="2 3" key="1">
    <citation type="journal article" date="2020" name="IScience">
        <title>Genome Sequencing of the Endangered Kingdonia uniflora (Circaeasteraceae, Ranunculales) Reveals Potential Mechanisms of Evolutionary Specialization.</title>
        <authorList>
            <person name="Sun Y."/>
            <person name="Deng T."/>
            <person name="Zhang A."/>
            <person name="Moore M.J."/>
            <person name="Landis J.B."/>
            <person name="Lin N."/>
            <person name="Zhang H."/>
            <person name="Zhang X."/>
            <person name="Huang J."/>
            <person name="Zhang X."/>
            <person name="Sun H."/>
            <person name="Wang H."/>
        </authorList>
    </citation>
    <scope>NUCLEOTIDE SEQUENCE [LARGE SCALE GENOMIC DNA]</scope>
    <source>
        <strain evidence="2">TB1705</strain>
        <tissue evidence="2">Leaf</tissue>
    </source>
</reference>
<dbReference type="Proteomes" id="UP000541444">
    <property type="component" value="Unassembled WGS sequence"/>
</dbReference>
<sequence length="81" mass="8967">MSLPSFLRQITSRRLFYALVWTVNLTVTMALASFAPEMAFIYAISPSSLFSKACKVDGYVRVPLDGSQDSVLFANSNVQKV</sequence>
<dbReference type="PANTHER" id="PTHR34658:SF5">
    <property type="entry name" value="PROTEIN, PUTATIVE-RELATED"/>
    <property type="match status" value="1"/>
</dbReference>
<proteinExistence type="predicted"/>
<comment type="caution">
    <text evidence="2">The sequence shown here is derived from an EMBL/GenBank/DDBJ whole genome shotgun (WGS) entry which is preliminary data.</text>
</comment>